<dbReference type="EMBL" id="JBHRYR010000003">
    <property type="protein sequence ID" value="MFC3853732.1"/>
    <property type="molecule type" value="Genomic_DNA"/>
</dbReference>
<accession>A0ABV8A2Z6</accession>
<evidence type="ECO:0000313" key="10">
    <source>
        <dbReference type="Proteomes" id="UP001595617"/>
    </source>
</evidence>
<comment type="similarity">
    <text evidence="2">Belongs to the CPA3 antiporters (TC 2.A.63) subunit B family.</text>
</comment>
<feature type="domain" description="Na+/H+ antiporter MnhB subunit-related protein" evidence="8">
    <location>
        <begin position="15"/>
        <end position="139"/>
    </location>
</feature>
<dbReference type="Proteomes" id="UP001595617">
    <property type="component" value="Unassembled WGS sequence"/>
</dbReference>
<keyword evidence="4 7" id="KW-0812">Transmembrane</keyword>
<protein>
    <submittedName>
        <fullName evidence="9">Na+/H+ antiporter subunit B</fullName>
    </submittedName>
</protein>
<feature type="transmembrane region" description="Helical" evidence="7">
    <location>
        <begin position="82"/>
        <end position="107"/>
    </location>
</feature>
<gene>
    <name evidence="9" type="ORF">ACFOOG_12885</name>
</gene>
<keyword evidence="10" id="KW-1185">Reference proteome</keyword>
<dbReference type="RefSeq" id="WP_380697164.1">
    <property type="nucleotide sequence ID" value="NZ_JBHRYR010000003.1"/>
</dbReference>
<dbReference type="NCBIfam" id="NF009163">
    <property type="entry name" value="PRK12509.1"/>
    <property type="match status" value="1"/>
</dbReference>
<keyword evidence="3" id="KW-1003">Cell membrane</keyword>
<evidence type="ECO:0000313" key="9">
    <source>
        <dbReference type="EMBL" id="MFC3853732.1"/>
    </source>
</evidence>
<evidence type="ECO:0000256" key="4">
    <source>
        <dbReference type="ARBA" id="ARBA00022692"/>
    </source>
</evidence>
<organism evidence="9 10">
    <name type="scientific">Saccharospirillum mangrovi</name>
    <dbReference type="NCBI Taxonomy" id="2161747"/>
    <lineage>
        <taxon>Bacteria</taxon>
        <taxon>Pseudomonadati</taxon>
        <taxon>Pseudomonadota</taxon>
        <taxon>Gammaproteobacteria</taxon>
        <taxon>Oceanospirillales</taxon>
        <taxon>Saccharospirillaceae</taxon>
        <taxon>Saccharospirillum</taxon>
    </lineage>
</organism>
<sequence length="150" mass="16176">MKPNSPKTLKDNTVILHTAALIILPMQLLLSIFLLLRGHDEPGGGFIGGLVAASAIVLYLFAHGVEATRRLMRVDPHDLLGFGLLLGVLAVIPGLLLGEAFFTALWWEFYLGPDTLVKLSTVLLFDIGVYFAVIGTILTIVVSLAEAEHS</sequence>
<evidence type="ECO:0000256" key="2">
    <source>
        <dbReference type="ARBA" id="ARBA00009425"/>
    </source>
</evidence>
<comment type="caution">
    <text evidence="9">The sequence shown here is derived from an EMBL/GenBank/DDBJ whole genome shotgun (WGS) entry which is preliminary data.</text>
</comment>
<keyword evidence="6 7" id="KW-0472">Membrane</keyword>
<evidence type="ECO:0000256" key="6">
    <source>
        <dbReference type="ARBA" id="ARBA00023136"/>
    </source>
</evidence>
<evidence type="ECO:0000259" key="8">
    <source>
        <dbReference type="Pfam" id="PF04039"/>
    </source>
</evidence>
<reference evidence="10" key="1">
    <citation type="journal article" date="2019" name="Int. J. Syst. Evol. Microbiol.">
        <title>The Global Catalogue of Microorganisms (GCM) 10K type strain sequencing project: providing services to taxonomists for standard genome sequencing and annotation.</title>
        <authorList>
            <consortium name="The Broad Institute Genomics Platform"/>
            <consortium name="The Broad Institute Genome Sequencing Center for Infectious Disease"/>
            <person name="Wu L."/>
            <person name="Ma J."/>
        </authorList>
    </citation>
    <scope>NUCLEOTIDE SEQUENCE [LARGE SCALE GENOMIC DNA]</scope>
    <source>
        <strain evidence="10">IBRC 10765</strain>
    </source>
</reference>
<evidence type="ECO:0000256" key="7">
    <source>
        <dbReference type="SAM" id="Phobius"/>
    </source>
</evidence>
<feature type="transmembrane region" description="Helical" evidence="7">
    <location>
        <begin position="42"/>
        <end position="61"/>
    </location>
</feature>
<dbReference type="Pfam" id="PF04039">
    <property type="entry name" value="MnhB"/>
    <property type="match status" value="1"/>
</dbReference>
<feature type="transmembrane region" description="Helical" evidence="7">
    <location>
        <begin position="12"/>
        <end position="36"/>
    </location>
</feature>
<dbReference type="PANTHER" id="PTHR33932:SF4">
    <property type="entry name" value="NA(+)_H(+) ANTIPORTER SUBUNIT B"/>
    <property type="match status" value="1"/>
</dbReference>
<evidence type="ECO:0000256" key="5">
    <source>
        <dbReference type="ARBA" id="ARBA00022989"/>
    </source>
</evidence>
<dbReference type="PANTHER" id="PTHR33932">
    <property type="entry name" value="NA(+)/H(+) ANTIPORTER SUBUNIT B"/>
    <property type="match status" value="1"/>
</dbReference>
<name>A0ABV8A2Z6_9GAMM</name>
<evidence type="ECO:0000256" key="1">
    <source>
        <dbReference type="ARBA" id="ARBA00004651"/>
    </source>
</evidence>
<dbReference type="InterPro" id="IPR050622">
    <property type="entry name" value="CPA3_antiporter_subunitB"/>
</dbReference>
<keyword evidence="5 7" id="KW-1133">Transmembrane helix</keyword>
<evidence type="ECO:0000256" key="3">
    <source>
        <dbReference type="ARBA" id="ARBA00022475"/>
    </source>
</evidence>
<proteinExistence type="inferred from homology"/>
<feature type="transmembrane region" description="Helical" evidence="7">
    <location>
        <begin position="127"/>
        <end position="145"/>
    </location>
</feature>
<comment type="subcellular location">
    <subcellularLocation>
        <location evidence="1">Cell membrane</location>
        <topology evidence="1">Multi-pass membrane protein</topology>
    </subcellularLocation>
</comment>
<dbReference type="InterPro" id="IPR007182">
    <property type="entry name" value="MnhB"/>
</dbReference>